<dbReference type="PANTHER" id="PTHR44899:SF10">
    <property type="entry name" value="NIMA-RELATED KINASE 2"/>
    <property type="match status" value="1"/>
</dbReference>
<reference evidence="12 13" key="1">
    <citation type="submission" date="2023-11" db="EMBL/GenBank/DDBJ databases">
        <title>Halocaridina rubra genome assembly.</title>
        <authorList>
            <person name="Smith C."/>
        </authorList>
    </citation>
    <scope>NUCLEOTIDE SEQUENCE [LARGE SCALE GENOMIC DNA]</scope>
    <source>
        <strain evidence="12">EP-1</strain>
        <tissue evidence="12">Whole</tissue>
    </source>
</reference>
<feature type="region of interest" description="Disordered" evidence="10">
    <location>
        <begin position="744"/>
        <end position="772"/>
    </location>
</feature>
<dbReference type="EMBL" id="JAXCGZ010003791">
    <property type="protein sequence ID" value="KAK7083191.1"/>
    <property type="molecule type" value="Genomic_DNA"/>
</dbReference>
<evidence type="ECO:0000256" key="9">
    <source>
        <dbReference type="ARBA" id="ARBA00048679"/>
    </source>
</evidence>
<comment type="caution">
    <text evidence="12">The sequence shown here is derived from an EMBL/GenBank/DDBJ whole genome shotgun (WGS) entry which is preliminary data.</text>
</comment>
<dbReference type="Gene3D" id="1.10.510.10">
    <property type="entry name" value="Transferase(Phosphotransferase) domain 1"/>
    <property type="match status" value="1"/>
</dbReference>
<dbReference type="PROSITE" id="PS50011">
    <property type="entry name" value="PROTEIN_KINASE_DOM"/>
    <property type="match status" value="1"/>
</dbReference>
<comment type="similarity">
    <text evidence="1">Belongs to the protein kinase superfamily. NEK Ser/Thr protein kinase family. NIMA subfamily.</text>
</comment>
<dbReference type="AlphaFoldDB" id="A0AAN8XFG7"/>
<feature type="compositionally biased region" description="Basic residues" evidence="10">
    <location>
        <begin position="758"/>
        <end position="769"/>
    </location>
</feature>
<dbReference type="Proteomes" id="UP001381693">
    <property type="component" value="Unassembled WGS sequence"/>
</dbReference>
<evidence type="ECO:0000256" key="6">
    <source>
        <dbReference type="ARBA" id="ARBA00022777"/>
    </source>
</evidence>
<dbReference type="GO" id="GO:0004674">
    <property type="term" value="F:protein serine/threonine kinase activity"/>
    <property type="evidence" value="ECO:0007669"/>
    <property type="project" value="UniProtKB-KW"/>
</dbReference>
<keyword evidence="6 12" id="KW-0418">Kinase</keyword>
<evidence type="ECO:0000256" key="10">
    <source>
        <dbReference type="SAM" id="MobiDB-lite"/>
    </source>
</evidence>
<feature type="compositionally biased region" description="Basic and acidic residues" evidence="10">
    <location>
        <begin position="322"/>
        <end position="339"/>
    </location>
</feature>
<dbReference type="PROSITE" id="PS00108">
    <property type="entry name" value="PROTEIN_KINASE_ST"/>
    <property type="match status" value="1"/>
</dbReference>
<feature type="domain" description="Protein kinase" evidence="11">
    <location>
        <begin position="8"/>
        <end position="272"/>
    </location>
</feature>
<dbReference type="Pfam" id="PF00069">
    <property type="entry name" value="Pkinase"/>
    <property type="match status" value="1"/>
</dbReference>
<keyword evidence="4 12" id="KW-0808">Transferase</keyword>
<gene>
    <name evidence="12" type="primary">NEK2</name>
    <name evidence="12" type="ORF">SK128_013136</name>
</gene>
<dbReference type="InterPro" id="IPR000719">
    <property type="entry name" value="Prot_kinase_dom"/>
</dbReference>
<dbReference type="InterPro" id="IPR051131">
    <property type="entry name" value="NEK_Ser/Thr_kinase_NIMA"/>
</dbReference>
<accession>A0AAN8XFG7</accession>
<dbReference type="SMART" id="SM00220">
    <property type="entry name" value="S_TKc"/>
    <property type="match status" value="1"/>
</dbReference>
<feature type="region of interest" description="Disordered" evidence="10">
    <location>
        <begin position="307"/>
        <end position="339"/>
    </location>
</feature>
<evidence type="ECO:0000256" key="4">
    <source>
        <dbReference type="ARBA" id="ARBA00022679"/>
    </source>
</evidence>
<name>A0AAN8XFG7_HALRR</name>
<dbReference type="InterPro" id="IPR008271">
    <property type="entry name" value="Ser/Thr_kinase_AS"/>
</dbReference>
<dbReference type="SUPFAM" id="SSF56112">
    <property type="entry name" value="Protein kinase-like (PK-like)"/>
    <property type="match status" value="1"/>
</dbReference>
<evidence type="ECO:0000256" key="1">
    <source>
        <dbReference type="ARBA" id="ARBA00010886"/>
    </source>
</evidence>
<evidence type="ECO:0000256" key="2">
    <source>
        <dbReference type="ARBA" id="ARBA00012513"/>
    </source>
</evidence>
<feature type="compositionally biased region" description="Polar residues" evidence="10">
    <location>
        <begin position="540"/>
        <end position="554"/>
    </location>
</feature>
<evidence type="ECO:0000259" key="11">
    <source>
        <dbReference type="PROSITE" id="PS50011"/>
    </source>
</evidence>
<proteinExistence type="inferred from homology"/>
<evidence type="ECO:0000256" key="3">
    <source>
        <dbReference type="ARBA" id="ARBA00022527"/>
    </source>
</evidence>
<keyword evidence="13" id="KW-1185">Reference proteome</keyword>
<evidence type="ECO:0000313" key="12">
    <source>
        <dbReference type="EMBL" id="KAK7083191.1"/>
    </source>
</evidence>
<evidence type="ECO:0000256" key="8">
    <source>
        <dbReference type="ARBA" id="ARBA00047899"/>
    </source>
</evidence>
<dbReference type="Gene3D" id="3.30.200.20">
    <property type="entry name" value="Phosphorylase Kinase, domain 1"/>
    <property type="match status" value="2"/>
</dbReference>
<keyword evidence="3" id="KW-0723">Serine/threonine-protein kinase</keyword>
<organism evidence="12 13">
    <name type="scientific">Halocaridina rubra</name>
    <name type="common">Hawaiian red shrimp</name>
    <dbReference type="NCBI Taxonomy" id="373956"/>
    <lineage>
        <taxon>Eukaryota</taxon>
        <taxon>Metazoa</taxon>
        <taxon>Ecdysozoa</taxon>
        <taxon>Arthropoda</taxon>
        <taxon>Crustacea</taxon>
        <taxon>Multicrustacea</taxon>
        <taxon>Malacostraca</taxon>
        <taxon>Eumalacostraca</taxon>
        <taxon>Eucarida</taxon>
        <taxon>Decapoda</taxon>
        <taxon>Pleocyemata</taxon>
        <taxon>Caridea</taxon>
        <taxon>Atyoidea</taxon>
        <taxon>Atyidae</taxon>
        <taxon>Halocaridina</taxon>
    </lineage>
</organism>
<comment type="catalytic activity">
    <reaction evidence="9">
        <text>L-seryl-[protein] + ATP = O-phospho-L-seryl-[protein] + ADP + H(+)</text>
        <dbReference type="Rhea" id="RHEA:17989"/>
        <dbReference type="Rhea" id="RHEA-COMP:9863"/>
        <dbReference type="Rhea" id="RHEA-COMP:11604"/>
        <dbReference type="ChEBI" id="CHEBI:15378"/>
        <dbReference type="ChEBI" id="CHEBI:29999"/>
        <dbReference type="ChEBI" id="CHEBI:30616"/>
        <dbReference type="ChEBI" id="CHEBI:83421"/>
        <dbReference type="ChEBI" id="CHEBI:456216"/>
        <dbReference type="EC" id="2.7.11.1"/>
    </reaction>
</comment>
<comment type="catalytic activity">
    <reaction evidence="8">
        <text>L-threonyl-[protein] + ATP = O-phospho-L-threonyl-[protein] + ADP + H(+)</text>
        <dbReference type="Rhea" id="RHEA:46608"/>
        <dbReference type="Rhea" id="RHEA-COMP:11060"/>
        <dbReference type="Rhea" id="RHEA-COMP:11605"/>
        <dbReference type="ChEBI" id="CHEBI:15378"/>
        <dbReference type="ChEBI" id="CHEBI:30013"/>
        <dbReference type="ChEBI" id="CHEBI:30616"/>
        <dbReference type="ChEBI" id="CHEBI:61977"/>
        <dbReference type="ChEBI" id="CHEBI:456216"/>
        <dbReference type="EC" id="2.7.11.1"/>
    </reaction>
</comment>
<evidence type="ECO:0000256" key="7">
    <source>
        <dbReference type="ARBA" id="ARBA00022840"/>
    </source>
</evidence>
<protein>
    <recommendedName>
        <fullName evidence="2">non-specific serine/threonine protein kinase</fullName>
        <ecNumber evidence="2">2.7.11.1</ecNumber>
    </recommendedName>
</protein>
<evidence type="ECO:0000313" key="13">
    <source>
        <dbReference type="Proteomes" id="UP001381693"/>
    </source>
</evidence>
<sequence length="788" mass="89420">MGPKLEEFEILSTIGSGSHGTVRKIRRRLDNQILVWKELNYGSMSETEKQGLVTEVNLLRELRHPNVVKFLHHVVERRTTTLYILMEYCPGGDLKRLISKCRQTSTFLEEGFIWRVLKQVCQALKVCHSRDLCGGRIILHRDIKPANVFLDAEGDVKLGDFGLARTLNSEASFATTFVGTPYYMSPEVINGQEYNEKSDMWSLGCLIYELCALHPPFQATNHKQLSAKIREARYDRIPIQYSNELQEILSLLLTYEDFLRPTALMVLHHTALQARTSTKNSDVDDDPMYHSLSPTVLLNSTNRLKLKESESENTLNSTNRLKLKESESENTERADDRSGVKRECELGAHFSEGIENGNVEVKNSSLKANTPDIARSPLFDTYRVNDIDDNGGNLVDEMKRVLKNIANIKVDENDGKTEKKVEEDHRKEPALDDTIEKICREANEAGKSSDVKGLDAVITEADLVKPNCACGGMSTMKWRERVLALREAETAVRERELDVRERERDVIHREHRVAAMEKEVRQHLVRAQIYLRQSRHRRNAATSPQRPSSDMDTTMSADLEDEVVHTTAKPDPQCLENPFLKMRGEISHPEKHVSFDEKPLKFKSHTLDNPKSRLKRGSIFGLAERNAEKREITKDQGVEKVESRAPLKQVNVCNSTPKFQGQKCKSNTPFIQERVNTSNMSMQHQINNSNAGKPTLGGKTAIGLRGRSKSSENMSIKSSEAFRDKENTLAQGIKEKKVPEIKQSLKTGKTGSYTFQRPLKRNGSGRKSRSRETCQELPLLEHCCSLIK</sequence>
<keyword evidence="7" id="KW-0067">ATP-binding</keyword>
<evidence type="ECO:0000256" key="5">
    <source>
        <dbReference type="ARBA" id="ARBA00022741"/>
    </source>
</evidence>
<dbReference type="GO" id="GO:0005524">
    <property type="term" value="F:ATP binding"/>
    <property type="evidence" value="ECO:0007669"/>
    <property type="project" value="UniProtKB-KW"/>
</dbReference>
<feature type="compositionally biased region" description="Polar residues" evidence="10">
    <location>
        <begin position="744"/>
        <end position="755"/>
    </location>
</feature>
<dbReference type="EC" id="2.7.11.1" evidence="2"/>
<dbReference type="CDD" id="cd08217">
    <property type="entry name" value="STKc_Nek2"/>
    <property type="match status" value="1"/>
</dbReference>
<dbReference type="InterPro" id="IPR011009">
    <property type="entry name" value="Kinase-like_dom_sf"/>
</dbReference>
<keyword evidence="5" id="KW-0547">Nucleotide-binding</keyword>
<dbReference type="PANTHER" id="PTHR44899">
    <property type="entry name" value="CAMK FAMILY PROTEIN KINASE"/>
    <property type="match status" value="1"/>
</dbReference>
<feature type="region of interest" description="Disordered" evidence="10">
    <location>
        <begin position="535"/>
        <end position="554"/>
    </location>
</feature>